<dbReference type="STRING" id="561720.SAMN06275492_1278"/>
<keyword evidence="8" id="KW-0378">Hydrolase</keyword>
<keyword evidence="7" id="KW-0227">DNA damage</keyword>
<dbReference type="GO" id="GO:0004844">
    <property type="term" value="F:uracil DNA N-glycosylase activity"/>
    <property type="evidence" value="ECO:0007669"/>
    <property type="project" value="UniProtKB-EC"/>
</dbReference>
<proteinExistence type="inferred from homology"/>
<feature type="domain" description="Uracil-DNA glycosylase-like" evidence="12">
    <location>
        <begin position="4"/>
        <end position="159"/>
    </location>
</feature>
<comment type="similarity">
    <text evidence="2">Belongs to the uracil-DNA glycosylase (UDG) superfamily. Type 4 (UDGa) family.</text>
</comment>
<evidence type="ECO:0000256" key="6">
    <source>
        <dbReference type="ARBA" id="ARBA00022723"/>
    </source>
</evidence>
<gene>
    <name evidence="13" type="ORF">SAMN06275492_1278</name>
</gene>
<evidence type="ECO:0000256" key="7">
    <source>
        <dbReference type="ARBA" id="ARBA00022763"/>
    </source>
</evidence>
<dbReference type="PANTHER" id="PTHR33693:SF1">
    <property type="entry name" value="TYPE-4 URACIL-DNA GLYCOSYLASE"/>
    <property type="match status" value="1"/>
</dbReference>
<sequence>MPVFGEGPRDSSVLFVGEGPGAEEDLSGRPFVGRSGRFLSQLMEEAGVPRESVFISNVVRCRPPGNRDPKPAEVAACLPWLERLIDLLKPEVVVTVGNVPSRLLLDTKVGITSLRGEFHRCRFAERELTVRPIFHPSYLLRNRSRERGKPLSLTLDDLRALSPWLAGGIP</sequence>
<accession>A0A1X7KFA1</accession>
<evidence type="ECO:0000256" key="8">
    <source>
        <dbReference type="ARBA" id="ARBA00022801"/>
    </source>
</evidence>
<dbReference type="CDD" id="cd10030">
    <property type="entry name" value="UDG-F4_TTUDGA_SPO1dp_like"/>
    <property type="match status" value="1"/>
</dbReference>
<dbReference type="SMART" id="SM00986">
    <property type="entry name" value="UDG"/>
    <property type="match status" value="1"/>
</dbReference>
<keyword evidence="10" id="KW-0411">Iron-sulfur</keyword>
<dbReference type="AlphaFoldDB" id="A0A1X7KFA1"/>
<evidence type="ECO:0000256" key="9">
    <source>
        <dbReference type="ARBA" id="ARBA00023004"/>
    </source>
</evidence>
<evidence type="ECO:0000256" key="10">
    <source>
        <dbReference type="ARBA" id="ARBA00023014"/>
    </source>
</evidence>
<evidence type="ECO:0000256" key="3">
    <source>
        <dbReference type="ARBA" id="ARBA00012030"/>
    </source>
</evidence>
<dbReference type="GO" id="GO:0046872">
    <property type="term" value="F:metal ion binding"/>
    <property type="evidence" value="ECO:0007669"/>
    <property type="project" value="UniProtKB-KW"/>
</dbReference>
<evidence type="ECO:0000259" key="12">
    <source>
        <dbReference type="SMART" id="SM00986"/>
    </source>
</evidence>
<evidence type="ECO:0000256" key="2">
    <source>
        <dbReference type="ARBA" id="ARBA00006521"/>
    </source>
</evidence>
<dbReference type="GO" id="GO:0006281">
    <property type="term" value="P:DNA repair"/>
    <property type="evidence" value="ECO:0007669"/>
    <property type="project" value="UniProtKB-KW"/>
</dbReference>
<evidence type="ECO:0000256" key="5">
    <source>
        <dbReference type="ARBA" id="ARBA00022485"/>
    </source>
</evidence>
<dbReference type="InterPro" id="IPR051536">
    <property type="entry name" value="UDG_Type-4/5"/>
</dbReference>
<protein>
    <recommendedName>
        <fullName evidence="4">Type-4 uracil-DNA glycosylase</fullName>
        <ecNumber evidence="3">3.2.2.27</ecNumber>
    </recommendedName>
</protein>
<evidence type="ECO:0000256" key="11">
    <source>
        <dbReference type="ARBA" id="ARBA00023204"/>
    </source>
</evidence>
<dbReference type="EMBL" id="FXBB01000027">
    <property type="protein sequence ID" value="SMG39927.1"/>
    <property type="molecule type" value="Genomic_DNA"/>
</dbReference>
<evidence type="ECO:0000313" key="14">
    <source>
        <dbReference type="Proteomes" id="UP000193355"/>
    </source>
</evidence>
<organism evidence="13 14">
    <name type="scientific">Dethiosulfovibrio salsuginis</name>
    <dbReference type="NCBI Taxonomy" id="561720"/>
    <lineage>
        <taxon>Bacteria</taxon>
        <taxon>Thermotogati</taxon>
        <taxon>Synergistota</taxon>
        <taxon>Synergistia</taxon>
        <taxon>Synergistales</taxon>
        <taxon>Dethiosulfovibrionaceae</taxon>
        <taxon>Dethiosulfovibrio</taxon>
    </lineage>
</organism>
<dbReference type="SUPFAM" id="SSF52141">
    <property type="entry name" value="Uracil-DNA glycosylase-like"/>
    <property type="match status" value="1"/>
</dbReference>
<name>A0A1X7KFA1_9BACT</name>
<evidence type="ECO:0000256" key="1">
    <source>
        <dbReference type="ARBA" id="ARBA00001400"/>
    </source>
</evidence>
<dbReference type="Proteomes" id="UP000193355">
    <property type="component" value="Unassembled WGS sequence"/>
</dbReference>
<dbReference type="Gene3D" id="3.40.470.10">
    <property type="entry name" value="Uracil-DNA glycosylase-like domain"/>
    <property type="match status" value="1"/>
</dbReference>
<dbReference type="GO" id="GO:0051539">
    <property type="term" value="F:4 iron, 4 sulfur cluster binding"/>
    <property type="evidence" value="ECO:0007669"/>
    <property type="project" value="UniProtKB-KW"/>
</dbReference>
<keyword evidence="9" id="KW-0408">Iron</keyword>
<comment type="catalytic activity">
    <reaction evidence="1">
        <text>Hydrolyzes single-stranded DNA or mismatched double-stranded DNA and polynucleotides, releasing free uracil.</text>
        <dbReference type="EC" id="3.2.2.27"/>
    </reaction>
</comment>
<dbReference type="NCBIfam" id="TIGR00758">
    <property type="entry name" value="UDG_fam4"/>
    <property type="match status" value="1"/>
</dbReference>
<evidence type="ECO:0000256" key="4">
    <source>
        <dbReference type="ARBA" id="ARBA00019403"/>
    </source>
</evidence>
<dbReference type="EC" id="3.2.2.27" evidence="3"/>
<dbReference type="PANTHER" id="PTHR33693">
    <property type="entry name" value="TYPE-5 URACIL-DNA GLYCOSYLASE"/>
    <property type="match status" value="1"/>
</dbReference>
<dbReference type="InterPro" id="IPR036895">
    <property type="entry name" value="Uracil-DNA_glycosylase-like_sf"/>
</dbReference>
<dbReference type="SMART" id="SM00987">
    <property type="entry name" value="UreE_C"/>
    <property type="match status" value="1"/>
</dbReference>
<dbReference type="InterPro" id="IPR005122">
    <property type="entry name" value="Uracil-DNA_glycosylase-like"/>
</dbReference>
<dbReference type="InterPro" id="IPR005273">
    <property type="entry name" value="Ura-DNA_glyco_family4"/>
</dbReference>
<keyword evidence="5" id="KW-0004">4Fe-4S</keyword>
<keyword evidence="6" id="KW-0479">Metal-binding</keyword>
<dbReference type="Pfam" id="PF03167">
    <property type="entry name" value="UDG"/>
    <property type="match status" value="1"/>
</dbReference>
<keyword evidence="14" id="KW-1185">Reference proteome</keyword>
<reference evidence="14" key="1">
    <citation type="submission" date="2017-04" db="EMBL/GenBank/DDBJ databases">
        <authorList>
            <person name="Varghese N."/>
            <person name="Submissions S."/>
        </authorList>
    </citation>
    <scope>NUCLEOTIDE SEQUENCE [LARGE SCALE GENOMIC DNA]</scope>
    <source>
        <strain evidence="14">USBA 82</strain>
    </source>
</reference>
<evidence type="ECO:0000313" key="13">
    <source>
        <dbReference type="EMBL" id="SMG39927.1"/>
    </source>
</evidence>
<keyword evidence="11" id="KW-0234">DNA repair</keyword>